<dbReference type="EMBL" id="AYZM01000045">
    <property type="protein sequence ID" value="KRN26168.1"/>
    <property type="molecule type" value="Genomic_DNA"/>
</dbReference>
<dbReference type="PIRSF" id="PIRSF004491">
    <property type="entry name" value="FAD_Synth"/>
    <property type="match status" value="1"/>
</dbReference>
<dbReference type="GO" id="GO:0008531">
    <property type="term" value="F:riboflavin kinase activity"/>
    <property type="evidence" value="ECO:0007669"/>
    <property type="project" value="UniProtKB-UniRule"/>
</dbReference>
<sequence>MQVIQIHHPMAPDQPLDQPVVLAMGFFDGVHRGHQAVINRARAIAQERGIALAVLTYDHHPALVYQPMTATSNRYLTVNTRKMALFEQLGVEIVYQVSFTSQFAALKPQEFVDQYLVKFHPEVVVAGFDHTYGPKDVATMDRLAEFAQGRFEIETVGKAEDQDKKISSTRIRRNLDDGDIQTVNELLGYRYRTSGTVMHGEARGRTLGFPTANVSQEPHYWLPGIGVYVTRLKIGDEWHLAMTSVGHNVTFGEGRPVTVEANLLNFHEAIYGEVVDVEWLYKLRGEVKFESVEDLIAQLKQDAAATQQYFDAHKNDKLALD</sequence>
<evidence type="ECO:0000256" key="14">
    <source>
        <dbReference type="PIRNR" id="PIRNR004491"/>
    </source>
</evidence>
<evidence type="ECO:0000256" key="6">
    <source>
        <dbReference type="ARBA" id="ARBA00022695"/>
    </source>
</evidence>
<evidence type="ECO:0000256" key="12">
    <source>
        <dbReference type="ARBA" id="ARBA00047880"/>
    </source>
</evidence>
<evidence type="ECO:0000256" key="3">
    <source>
        <dbReference type="ARBA" id="ARBA00022630"/>
    </source>
</evidence>
<evidence type="ECO:0000256" key="1">
    <source>
        <dbReference type="ARBA" id="ARBA00004726"/>
    </source>
</evidence>
<feature type="domain" description="Riboflavin kinase" evidence="15">
    <location>
        <begin position="186"/>
        <end position="311"/>
    </location>
</feature>
<evidence type="ECO:0000259" key="15">
    <source>
        <dbReference type="SMART" id="SM00904"/>
    </source>
</evidence>
<keyword evidence="8 14" id="KW-0418">Kinase</keyword>
<dbReference type="OrthoDB" id="9803667at2"/>
<protein>
    <recommendedName>
        <fullName evidence="14">Riboflavin biosynthesis protein</fullName>
    </recommendedName>
    <domain>
        <recommendedName>
            <fullName evidence="14">Riboflavin kinase</fullName>
            <ecNumber evidence="14">2.7.1.26</ecNumber>
        </recommendedName>
        <alternativeName>
            <fullName evidence="14">Flavokinase</fullName>
        </alternativeName>
    </domain>
    <domain>
        <recommendedName>
            <fullName evidence="14">FMN adenylyltransferase</fullName>
            <ecNumber evidence="14">2.7.7.2</ecNumber>
        </recommendedName>
        <alternativeName>
            <fullName evidence="14">FAD pyrophosphorylase</fullName>
        </alternativeName>
        <alternativeName>
            <fullName evidence="14">FAD synthase</fullName>
        </alternativeName>
    </domain>
</protein>
<dbReference type="InterPro" id="IPR014729">
    <property type="entry name" value="Rossmann-like_a/b/a_fold"/>
</dbReference>
<comment type="similarity">
    <text evidence="14">Belongs to the ribF family.</text>
</comment>
<comment type="caution">
    <text evidence="16">The sequence shown here is derived from an EMBL/GenBank/DDBJ whole genome shotgun (WGS) entry which is preliminary data.</text>
</comment>
<dbReference type="SUPFAM" id="SSF52374">
    <property type="entry name" value="Nucleotidylyl transferase"/>
    <property type="match status" value="1"/>
</dbReference>
<dbReference type="InterPro" id="IPR023465">
    <property type="entry name" value="Riboflavin_kinase_dom_sf"/>
</dbReference>
<keyword evidence="9 14" id="KW-0274">FAD</keyword>
<comment type="pathway">
    <text evidence="2 14">Cofactor biosynthesis; FMN biosynthesis; FMN from riboflavin (ATP route): step 1/1.</text>
</comment>
<evidence type="ECO:0000256" key="8">
    <source>
        <dbReference type="ARBA" id="ARBA00022777"/>
    </source>
</evidence>
<dbReference type="STRING" id="1423804.FD14_GL003069"/>
<comment type="catalytic activity">
    <reaction evidence="13 14">
        <text>FMN + ATP + H(+) = FAD + diphosphate</text>
        <dbReference type="Rhea" id="RHEA:17237"/>
        <dbReference type="ChEBI" id="CHEBI:15378"/>
        <dbReference type="ChEBI" id="CHEBI:30616"/>
        <dbReference type="ChEBI" id="CHEBI:33019"/>
        <dbReference type="ChEBI" id="CHEBI:57692"/>
        <dbReference type="ChEBI" id="CHEBI:58210"/>
        <dbReference type="EC" id="2.7.7.2"/>
    </reaction>
</comment>
<dbReference type="AlphaFoldDB" id="A0A0R2FCM3"/>
<name>A0A0R2FCM3_9LACO</name>
<dbReference type="Pfam" id="PF06574">
    <property type="entry name" value="FAD_syn"/>
    <property type="match status" value="1"/>
</dbReference>
<evidence type="ECO:0000256" key="7">
    <source>
        <dbReference type="ARBA" id="ARBA00022741"/>
    </source>
</evidence>
<dbReference type="EC" id="2.7.1.26" evidence="14"/>
<dbReference type="PATRIC" id="fig|1423804.4.peg.3302"/>
<proteinExistence type="inferred from homology"/>
<dbReference type="GO" id="GO:0003919">
    <property type="term" value="F:FMN adenylyltransferase activity"/>
    <property type="evidence" value="ECO:0007669"/>
    <property type="project" value="UniProtKB-UniRule"/>
</dbReference>
<keyword evidence="17" id="KW-1185">Reference proteome</keyword>
<evidence type="ECO:0000256" key="11">
    <source>
        <dbReference type="ARBA" id="ARBA00023268"/>
    </source>
</evidence>
<keyword evidence="7 14" id="KW-0547">Nucleotide-binding</keyword>
<evidence type="ECO:0000256" key="10">
    <source>
        <dbReference type="ARBA" id="ARBA00022840"/>
    </source>
</evidence>
<evidence type="ECO:0000256" key="13">
    <source>
        <dbReference type="ARBA" id="ARBA00049494"/>
    </source>
</evidence>
<keyword evidence="4 14" id="KW-0288">FMN</keyword>
<reference evidence="16 17" key="1">
    <citation type="journal article" date="2015" name="Genome Announc.">
        <title>Expanding the biotechnology potential of lactobacilli through comparative genomics of 213 strains and associated genera.</title>
        <authorList>
            <person name="Sun Z."/>
            <person name="Harris H.M."/>
            <person name="McCann A."/>
            <person name="Guo C."/>
            <person name="Argimon S."/>
            <person name="Zhang W."/>
            <person name="Yang X."/>
            <person name="Jeffery I.B."/>
            <person name="Cooney J.C."/>
            <person name="Kagawa T.F."/>
            <person name="Liu W."/>
            <person name="Song Y."/>
            <person name="Salvetti E."/>
            <person name="Wrobel A."/>
            <person name="Rasinkangas P."/>
            <person name="Parkhill J."/>
            <person name="Rea M.C."/>
            <person name="O'Sullivan O."/>
            <person name="Ritari J."/>
            <person name="Douillard F.P."/>
            <person name="Paul Ross R."/>
            <person name="Yang R."/>
            <person name="Briner A.E."/>
            <person name="Felis G.E."/>
            <person name="de Vos W.M."/>
            <person name="Barrangou R."/>
            <person name="Klaenhammer T.R."/>
            <person name="Caufield P.W."/>
            <person name="Cui Y."/>
            <person name="Zhang H."/>
            <person name="O'Toole P.W."/>
        </authorList>
    </citation>
    <scope>NUCLEOTIDE SEQUENCE [LARGE SCALE GENOMIC DNA]</scope>
    <source>
        <strain evidence="16 17">DSM 23365</strain>
    </source>
</reference>
<dbReference type="RefSeq" id="WP_054733585.1">
    <property type="nucleotide sequence ID" value="NZ_AYZM01000045.1"/>
</dbReference>
<dbReference type="Gene3D" id="2.40.30.30">
    <property type="entry name" value="Riboflavin kinase-like"/>
    <property type="match status" value="1"/>
</dbReference>
<dbReference type="UniPathway" id="UPA00276">
    <property type="reaction ID" value="UER00406"/>
</dbReference>
<dbReference type="InterPro" id="IPR015864">
    <property type="entry name" value="FAD_synthase"/>
</dbReference>
<dbReference type="PANTHER" id="PTHR22749:SF6">
    <property type="entry name" value="RIBOFLAVIN KINASE"/>
    <property type="match status" value="1"/>
</dbReference>
<evidence type="ECO:0000256" key="2">
    <source>
        <dbReference type="ARBA" id="ARBA00005201"/>
    </source>
</evidence>
<dbReference type="SMART" id="SM00904">
    <property type="entry name" value="Flavokinase"/>
    <property type="match status" value="1"/>
</dbReference>
<keyword evidence="5 14" id="KW-0808">Transferase</keyword>
<evidence type="ECO:0000256" key="5">
    <source>
        <dbReference type="ARBA" id="ARBA00022679"/>
    </source>
</evidence>
<keyword evidence="10 14" id="KW-0067">ATP-binding</keyword>
<dbReference type="UniPathway" id="UPA00277">
    <property type="reaction ID" value="UER00407"/>
</dbReference>
<comment type="pathway">
    <text evidence="1 14">Cofactor biosynthesis; FAD biosynthesis; FAD from FMN: step 1/1.</text>
</comment>
<dbReference type="GO" id="GO:0006747">
    <property type="term" value="P:FAD biosynthetic process"/>
    <property type="evidence" value="ECO:0007669"/>
    <property type="project" value="UniProtKB-UniRule"/>
</dbReference>
<keyword evidence="6 14" id="KW-0548">Nucleotidyltransferase</keyword>
<dbReference type="FunFam" id="3.40.50.620:FF:000021">
    <property type="entry name" value="Riboflavin biosynthesis protein"/>
    <property type="match status" value="1"/>
</dbReference>
<dbReference type="InterPro" id="IPR015865">
    <property type="entry name" value="Riboflavin_kinase_bac/euk"/>
</dbReference>
<organism evidence="16 17">
    <name type="scientific">Secundilactobacillus similis DSM 23365 = JCM 2765</name>
    <dbReference type="NCBI Taxonomy" id="1423804"/>
    <lineage>
        <taxon>Bacteria</taxon>
        <taxon>Bacillati</taxon>
        <taxon>Bacillota</taxon>
        <taxon>Bacilli</taxon>
        <taxon>Lactobacillales</taxon>
        <taxon>Lactobacillaceae</taxon>
        <taxon>Secundilactobacillus</taxon>
    </lineage>
</organism>
<dbReference type="Gene3D" id="3.40.50.620">
    <property type="entry name" value="HUPs"/>
    <property type="match status" value="1"/>
</dbReference>
<evidence type="ECO:0000256" key="9">
    <source>
        <dbReference type="ARBA" id="ARBA00022827"/>
    </source>
</evidence>
<accession>A0A0R2FCM3</accession>
<dbReference type="InterPro" id="IPR002606">
    <property type="entry name" value="Riboflavin_kinase_bac"/>
</dbReference>
<dbReference type="CDD" id="cd02064">
    <property type="entry name" value="FAD_synthetase_N"/>
    <property type="match status" value="1"/>
</dbReference>
<gene>
    <name evidence="16" type="ORF">FD14_GL003069</name>
</gene>
<keyword evidence="3 14" id="KW-0285">Flavoprotein</keyword>
<dbReference type="GO" id="GO:0009231">
    <property type="term" value="P:riboflavin biosynthetic process"/>
    <property type="evidence" value="ECO:0007669"/>
    <property type="project" value="InterPro"/>
</dbReference>
<dbReference type="InterPro" id="IPR023468">
    <property type="entry name" value="Riboflavin_kinase"/>
</dbReference>
<dbReference type="GO" id="GO:0009398">
    <property type="term" value="P:FMN biosynthetic process"/>
    <property type="evidence" value="ECO:0007669"/>
    <property type="project" value="UniProtKB-UniRule"/>
</dbReference>
<keyword evidence="11" id="KW-0511">Multifunctional enzyme</keyword>
<dbReference type="Proteomes" id="UP000051442">
    <property type="component" value="Unassembled WGS sequence"/>
</dbReference>
<evidence type="ECO:0000313" key="16">
    <source>
        <dbReference type="EMBL" id="KRN26168.1"/>
    </source>
</evidence>
<comment type="catalytic activity">
    <reaction evidence="12 14">
        <text>riboflavin + ATP = FMN + ADP + H(+)</text>
        <dbReference type="Rhea" id="RHEA:14357"/>
        <dbReference type="ChEBI" id="CHEBI:15378"/>
        <dbReference type="ChEBI" id="CHEBI:30616"/>
        <dbReference type="ChEBI" id="CHEBI:57986"/>
        <dbReference type="ChEBI" id="CHEBI:58210"/>
        <dbReference type="ChEBI" id="CHEBI:456216"/>
        <dbReference type="EC" id="2.7.1.26"/>
    </reaction>
</comment>
<dbReference type="SUPFAM" id="SSF82114">
    <property type="entry name" value="Riboflavin kinase-like"/>
    <property type="match status" value="1"/>
</dbReference>
<dbReference type="PANTHER" id="PTHR22749">
    <property type="entry name" value="RIBOFLAVIN KINASE/FMN ADENYLYLTRANSFERASE"/>
    <property type="match status" value="1"/>
</dbReference>
<dbReference type="EC" id="2.7.7.2" evidence="14"/>
<dbReference type="GO" id="GO:0005524">
    <property type="term" value="F:ATP binding"/>
    <property type="evidence" value="ECO:0007669"/>
    <property type="project" value="UniProtKB-UniRule"/>
</dbReference>
<dbReference type="Pfam" id="PF01687">
    <property type="entry name" value="Flavokinase"/>
    <property type="match status" value="1"/>
</dbReference>
<dbReference type="NCBIfam" id="TIGR00083">
    <property type="entry name" value="ribF"/>
    <property type="match status" value="1"/>
</dbReference>
<evidence type="ECO:0000256" key="4">
    <source>
        <dbReference type="ARBA" id="ARBA00022643"/>
    </source>
</evidence>
<evidence type="ECO:0000313" key="17">
    <source>
        <dbReference type="Proteomes" id="UP000051442"/>
    </source>
</evidence>